<keyword evidence="2" id="KW-0378">Hydrolase</keyword>
<dbReference type="PANTHER" id="PTHR34448">
    <property type="entry name" value="AMINOPEPTIDASE"/>
    <property type="match status" value="1"/>
</dbReference>
<keyword evidence="3" id="KW-1185">Reference proteome</keyword>
<dbReference type="EC" id="3.4.11.-" evidence="2"/>
<dbReference type="InterPro" id="IPR058739">
    <property type="entry name" value="NicX"/>
</dbReference>
<proteinExistence type="predicted"/>
<dbReference type="GO" id="GO:0004177">
    <property type="term" value="F:aminopeptidase activity"/>
    <property type="evidence" value="ECO:0007669"/>
    <property type="project" value="UniProtKB-KW"/>
</dbReference>
<keyword evidence="2" id="KW-0031">Aminopeptidase</keyword>
<dbReference type="GO" id="GO:0046872">
    <property type="term" value="F:metal ion binding"/>
    <property type="evidence" value="ECO:0007669"/>
    <property type="project" value="UniProtKB-KW"/>
</dbReference>
<dbReference type="PANTHER" id="PTHR34448:SF1">
    <property type="entry name" value="BLL6088 PROTEIN"/>
    <property type="match status" value="1"/>
</dbReference>
<dbReference type="Proteomes" id="UP000033428">
    <property type="component" value="Unassembled WGS sequence"/>
</dbReference>
<evidence type="ECO:0000313" key="3">
    <source>
        <dbReference type="Proteomes" id="UP000033428"/>
    </source>
</evidence>
<dbReference type="InterPro" id="IPR052170">
    <property type="entry name" value="M29_Exopeptidase"/>
</dbReference>
<sequence length="313" mass="34378">MIFKNAVTAVFERSLNLKKNETCLIVTDTIKESIAKVFFEYAQLNAKSAELIVIEPTKEHATEPPRNVSQKMLLYDVEILITDKSLTHTEARRSATQKGARIATMPGITEEIINRCMDIDYTALKRESNRIHAILKSAKKVRVTTKIGTDMTFYMGKTDFFGKDGGSFDYPGAYGNLPEGEVSFAPETCEGIYLVDASYPGLGILDSPITFKVKNGSVYEITGVNSDKVFERINSVGPKAFLVAELGIGLNPKAKIIGKILEDEKVIGTVHIATGNNLSYGGTNDVPIHLDGVITTPDIYVDNNPIMKSGRFI</sequence>
<comment type="caution">
    <text evidence="2">The sequence shown here is derived from an EMBL/GenBank/DDBJ whole genome shotgun (WGS) entry which is preliminary data.</text>
</comment>
<name>A0A0F0CVU5_9BACT</name>
<dbReference type="GO" id="GO:0006508">
    <property type="term" value="P:proteolysis"/>
    <property type="evidence" value="ECO:0007669"/>
    <property type="project" value="InterPro"/>
</dbReference>
<keyword evidence="1" id="KW-0479">Metal-binding</keyword>
<evidence type="ECO:0000313" key="2">
    <source>
        <dbReference type="EMBL" id="KJJ85661.1"/>
    </source>
</evidence>
<evidence type="ECO:0000256" key="1">
    <source>
        <dbReference type="ARBA" id="ARBA00022723"/>
    </source>
</evidence>
<dbReference type="Pfam" id="PF26233">
    <property type="entry name" value="NicX"/>
    <property type="match status" value="1"/>
</dbReference>
<dbReference type="AlphaFoldDB" id="A0A0F0CVU5"/>
<gene>
    <name evidence="2" type="ORF">OMAG_000476</name>
</gene>
<dbReference type="EMBL" id="JYNY01000099">
    <property type="protein sequence ID" value="KJJ85661.1"/>
    <property type="molecule type" value="Genomic_DNA"/>
</dbReference>
<accession>A0A0F0CVU5</accession>
<reference evidence="2 3" key="1">
    <citation type="submission" date="2015-02" db="EMBL/GenBank/DDBJ databases">
        <title>Single-cell genomics of uncultivated deep-branching MTB reveals a conserved set of magnetosome genes.</title>
        <authorList>
            <person name="Kolinko S."/>
            <person name="Richter M."/>
            <person name="Glockner F.O."/>
            <person name="Brachmann A."/>
            <person name="Schuler D."/>
        </authorList>
    </citation>
    <scope>NUCLEOTIDE SEQUENCE [LARGE SCALE GENOMIC DNA]</scope>
    <source>
        <strain evidence="2">SKK-01</strain>
    </source>
</reference>
<protein>
    <submittedName>
        <fullName evidence="2">Peptidase M29, aminopeptidase II</fullName>
        <ecNumber evidence="2">3.4.11.-</ecNumber>
    </submittedName>
</protein>
<keyword evidence="2" id="KW-0645">Protease</keyword>
<organism evidence="2 3">
    <name type="scientific">Candidatus Omnitrophus magneticus</name>
    <dbReference type="NCBI Taxonomy" id="1609969"/>
    <lineage>
        <taxon>Bacteria</taxon>
        <taxon>Pseudomonadati</taxon>
        <taxon>Candidatus Omnitrophota</taxon>
        <taxon>Candidatus Omnitrophus</taxon>
    </lineage>
</organism>
<dbReference type="SUPFAM" id="SSF144052">
    <property type="entry name" value="Thermophilic metalloprotease-like"/>
    <property type="match status" value="1"/>
</dbReference>